<feature type="transmembrane region" description="Helical" evidence="7">
    <location>
        <begin position="132"/>
        <end position="153"/>
    </location>
</feature>
<keyword evidence="4 7" id="KW-0812">Transmembrane</keyword>
<protein>
    <submittedName>
        <fullName evidence="9">MFS transporter</fullName>
    </submittedName>
</protein>
<keyword evidence="2" id="KW-0813">Transport</keyword>
<gene>
    <name evidence="9" type="ORF">OXH55_09825</name>
</gene>
<feature type="domain" description="Major facilitator superfamily (MFS) profile" evidence="8">
    <location>
        <begin position="1"/>
        <end position="376"/>
    </location>
</feature>
<keyword evidence="10" id="KW-1185">Reference proteome</keyword>
<dbReference type="InterPro" id="IPR050189">
    <property type="entry name" value="MFS_Efflux_Transporters"/>
</dbReference>
<dbReference type="Proteomes" id="UP001079657">
    <property type="component" value="Unassembled WGS sequence"/>
</dbReference>
<sequence length="385" mass="42151">MKKKAAILSISLLLIMSGAAISPALGSISENFENVNILLIKMILTLPSILIMPSSIISGKLSMKIKKRSLLITGLFIYLIGGIGGGFATNIYILLMFRALLGIGVGLILPLSTGLIVDFFEGEERKKMMGYSTALNNLGAVIAIILSGIFASINWRLSFSVYSIAIITLIFIVFVLPEPKEVTHVQDLHSPLNKKVYKMMLSMIVINIVFYSIPTNISLFIKVEELGSPNTSGFVIASLNLTSFIAGLLLTKITTIFKRNTPVYSLFMMFCGYIILIFSKSLVQIEIALILIGLGLGILLPLIFIETSKSVPLKDNTFAMALVNSSMYLGQFLCPILVSFIGSFLGNTSIKFAFQFSAALILISMLITYFEVKPKKFPNHNISQS</sequence>
<dbReference type="InterPro" id="IPR020846">
    <property type="entry name" value="MFS_dom"/>
</dbReference>
<evidence type="ECO:0000256" key="7">
    <source>
        <dbReference type="SAM" id="Phobius"/>
    </source>
</evidence>
<comment type="subcellular location">
    <subcellularLocation>
        <location evidence="1">Cell membrane</location>
        <topology evidence="1">Multi-pass membrane protein</topology>
    </subcellularLocation>
</comment>
<feature type="transmembrane region" description="Helical" evidence="7">
    <location>
        <begin position="196"/>
        <end position="213"/>
    </location>
</feature>
<dbReference type="Gene3D" id="1.20.1250.20">
    <property type="entry name" value="MFS general substrate transporter like domains"/>
    <property type="match status" value="1"/>
</dbReference>
<dbReference type="RefSeq" id="WP_268049770.1">
    <property type="nucleotide sequence ID" value="NZ_JAPQES010000003.1"/>
</dbReference>
<dbReference type="SUPFAM" id="SSF103473">
    <property type="entry name" value="MFS general substrate transporter"/>
    <property type="match status" value="1"/>
</dbReference>
<dbReference type="CDD" id="cd17473">
    <property type="entry name" value="MFS_arabinose_efflux_permease_like"/>
    <property type="match status" value="1"/>
</dbReference>
<evidence type="ECO:0000256" key="2">
    <source>
        <dbReference type="ARBA" id="ARBA00022448"/>
    </source>
</evidence>
<feature type="transmembrane region" description="Helical" evidence="7">
    <location>
        <begin position="36"/>
        <end position="58"/>
    </location>
</feature>
<organism evidence="9 10">
    <name type="scientific">Clostridium ganghwense</name>
    <dbReference type="NCBI Taxonomy" id="312089"/>
    <lineage>
        <taxon>Bacteria</taxon>
        <taxon>Bacillati</taxon>
        <taxon>Bacillota</taxon>
        <taxon>Clostridia</taxon>
        <taxon>Eubacteriales</taxon>
        <taxon>Clostridiaceae</taxon>
        <taxon>Clostridium</taxon>
    </lineage>
</organism>
<keyword evidence="6 7" id="KW-0472">Membrane</keyword>
<evidence type="ECO:0000313" key="10">
    <source>
        <dbReference type="Proteomes" id="UP001079657"/>
    </source>
</evidence>
<feature type="transmembrane region" description="Helical" evidence="7">
    <location>
        <begin position="233"/>
        <end position="251"/>
    </location>
</feature>
<dbReference type="PROSITE" id="PS50850">
    <property type="entry name" value="MFS"/>
    <property type="match status" value="1"/>
</dbReference>
<feature type="transmembrane region" description="Helical" evidence="7">
    <location>
        <begin position="326"/>
        <end position="346"/>
    </location>
</feature>
<evidence type="ECO:0000259" key="8">
    <source>
        <dbReference type="PROSITE" id="PS50850"/>
    </source>
</evidence>
<keyword evidence="3" id="KW-1003">Cell membrane</keyword>
<dbReference type="EMBL" id="JAPQES010000003">
    <property type="protein sequence ID" value="MCY6370928.1"/>
    <property type="molecule type" value="Genomic_DNA"/>
</dbReference>
<evidence type="ECO:0000256" key="3">
    <source>
        <dbReference type="ARBA" id="ARBA00022475"/>
    </source>
</evidence>
<evidence type="ECO:0000256" key="5">
    <source>
        <dbReference type="ARBA" id="ARBA00022989"/>
    </source>
</evidence>
<reference evidence="9" key="1">
    <citation type="submission" date="2022-12" db="EMBL/GenBank/DDBJ databases">
        <authorList>
            <person name="Wang J."/>
        </authorList>
    </citation>
    <scope>NUCLEOTIDE SEQUENCE</scope>
    <source>
        <strain evidence="9">HY-42-06</strain>
    </source>
</reference>
<dbReference type="PANTHER" id="PTHR43124">
    <property type="entry name" value="PURINE EFFLUX PUMP PBUE"/>
    <property type="match status" value="1"/>
</dbReference>
<evidence type="ECO:0000256" key="6">
    <source>
        <dbReference type="ARBA" id="ARBA00023136"/>
    </source>
</evidence>
<accession>A0ABT4CPF1</accession>
<proteinExistence type="predicted"/>
<dbReference type="PANTHER" id="PTHR43124:SF3">
    <property type="entry name" value="CHLORAMPHENICOL EFFLUX PUMP RV0191"/>
    <property type="match status" value="1"/>
</dbReference>
<feature type="transmembrane region" description="Helical" evidence="7">
    <location>
        <begin position="70"/>
        <end position="93"/>
    </location>
</feature>
<comment type="caution">
    <text evidence="9">The sequence shown here is derived from an EMBL/GenBank/DDBJ whole genome shotgun (WGS) entry which is preliminary data.</text>
</comment>
<name>A0ABT4CPF1_9CLOT</name>
<evidence type="ECO:0000313" key="9">
    <source>
        <dbReference type="EMBL" id="MCY6370928.1"/>
    </source>
</evidence>
<feature type="transmembrane region" description="Helical" evidence="7">
    <location>
        <begin position="263"/>
        <end position="279"/>
    </location>
</feature>
<dbReference type="InterPro" id="IPR011701">
    <property type="entry name" value="MFS"/>
</dbReference>
<feature type="transmembrane region" description="Helical" evidence="7">
    <location>
        <begin position="159"/>
        <end position="176"/>
    </location>
</feature>
<evidence type="ECO:0000256" key="1">
    <source>
        <dbReference type="ARBA" id="ARBA00004651"/>
    </source>
</evidence>
<feature type="transmembrane region" description="Helical" evidence="7">
    <location>
        <begin position="99"/>
        <end position="120"/>
    </location>
</feature>
<feature type="transmembrane region" description="Helical" evidence="7">
    <location>
        <begin position="352"/>
        <end position="370"/>
    </location>
</feature>
<dbReference type="Pfam" id="PF07690">
    <property type="entry name" value="MFS_1"/>
    <property type="match status" value="1"/>
</dbReference>
<keyword evidence="5 7" id="KW-1133">Transmembrane helix</keyword>
<evidence type="ECO:0000256" key="4">
    <source>
        <dbReference type="ARBA" id="ARBA00022692"/>
    </source>
</evidence>
<dbReference type="InterPro" id="IPR036259">
    <property type="entry name" value="MFS_trans_sf"/>
</dbReference>
<feature type="transmembrane region" description="Helical" evidence="7">
    <location>
        <begin position="285"/>
        <end position="305"/>
    </location>
</feature>